<dbReference type="EMBL" id="MIPT01000001">
    <property type="protein sequence ID" value="OHT22275.1"/>
    <property type="molecule type" value="Genomic_DNA"/>
</dbReference>
<dbReference type="Proteomes" id="UP000179467">
    <property type="component" value="Unassembled WGS sequence"/>
</dbReference>
<dbReference type="Pfam" id="PF25963">
    <property type="entry name" value="Beta-barrel_AAEA"/>
    <property type="match status" value="1"/>
</dbReference>
<keyword evidence="3" id="KW-0472">Membrane</keyword>
<keyword evidence="3" id="KW-0812">Transmembrane</keyword>
<dbReference type="Pfam" id="PF25917">
    <property type="entry name" value="BSH_RND"/>
    <property type="match status" value="1"/>
</dbReference>
<evidence type="ECO:0000313" key="6">
    <source>
        <dbReference type="EMBL" id="OHT22275.1"/>
    </source>
</evidence>
<gene>
    <name evidence="6" type="primary">emrA_2</name>
    <name evidence="6" type="ORF">BHE75_04301</name>
</gene>
<dbReference type="Gene3D" id="2.40.30.170">
    <property type="match status" value="1"/>
</dbReference>
<feature type="coiled-coil region" evidence="1">
    <location>
        <begin position="203"/>
        <end position="230"/>
    </location>
</feature>
<evidence type="ECO:0000313" key="7">
    <source>
        <dbReference type="Proteomes" id="UP000179467"/>
    </source>
</evidence>
<organism evidence="6 7">
    <name type="scientific">Edaphosphingomonas haloaromaticamans</name>
    <dbReference type="NCBI Taxonomy" id="653954"/>
    <lineage>
        <taxon>Bacteria</taxon>
        <taxon>Pseudomonadati</taxon>
        <taxon>Pseudomonadota</taxon>
        <taxon>Alphaproteobacteria</taxon>
        <taxon>Sphingomonadales</taxon>
        <taxon>Rhizorhabdaceae</taxon>
        <taxon>Edaphosphingomonas</taxon>
    </lineage>
</organism>
<dbReference type="InterPro" id="IPR050739">
    <property type="entry name" value="MFP"/>
</dbReference>
<keyword evidence="1" id="KW-0175">Coiled coil</keyword>
<dbReference type="PANTHER" id="PTHR30386">
    <property type="entry name" value="MEMBRANE FUSION SUBUNIT OF EMRAB-TOLC MULTIDRUG EFFLUX PUMP"/>
    <property type="match status" value="1"/>
</dbReference>
<reference evidence="6 7" key="1">
    <citation type="submission" date="2016-09" db="EMBL/GenBank/DDBJ databases">
        <title>Metabolic pathway, cell adaptation mechanisms and a novel monoxygenase revealed through proteogenomic-transcription analysis of a Sphingomonas haloaromaticamans strain degrading the fungicide ortho-phenylphenol.</title>
        <authorList>
            <person name="Perruchon C."/>
            <person name="Papadopoulou E.S."/>
            <person name="Rousidou C."/>
            <person name="Vasileiadis S."/>
            <person name="Tanou G."/>
            <person name="Amoutzias G."/>
            <person name="Molassiotis A."/>
            <person name="Karpouzas D.G."/>
        </authorList>
    </citation>
    <scope>NUCLEOTIDE SEQUENCE [LARGE SCALE GENOMIC DNA]</scope>
    <source>
        <strain evidence="6 7">P3</strain>
    </source>
</reference>
<dbReference type="Gene3D" id="1.10.287.470">
    <property type="entry name" value="Helix hairpin bin"/>
    <property type="match status" value="1"/>
</dbReference>
<dbReference type="PANTHER" id="PTHR30386:SF24">
    <property type="entry name" value="MULTIDRUG RESISTANCE EFFLUX PUMP"/>
    <property type="match status" value="1"/>
</dbReference>
<feature type="transmembrane region" description="Helical" evidence="3">
    <location>
        <begin position="38"/>
        <end position="55"/>
    </location>
</feature>
<dbReference type="AlphaFoldDB" id="A0A1S1HJ60"/>
<feature type="region of interest" description="Disordered" evidence="2">
    <location>
        <begin position="1"/>
        <end position="23"/>
    </location>
</feature>
<feature type="domain" description="p-hydroxybenzoic acid efflux pump subunit AaeA-like beta-barrel" evidence="5">
    <location>
        <begin position="277"/>
        <end position="369"/>
    </location>
</feature>
<dbReference type="OrthoDB" id="9811754at2"/>
<protein>
    <submittedName>
        <fullName evidence="6">Multidrug export protein EmrA</fullName>
    </submittedName>
</protein>
<evidence type="ECO:0000256" key="2">
    <source>
        <dbReference type="SAM" id="MobiDB-lite"/>
    </source>
</evidence>
<dbReference type="RefSeq" id="WP_015458699.1">
    <property type="nucleotide sequence ID" value="NZ_MIPT01000001.1"/>
</dbReference>
<name>A0A1S1HJ60_9SPHN</name>
<accession>A0A1S1HJ60</accession>
<dbReference type="Gene3D" id="2.40.50.100">
    <property type="match status" value="1"/>
</dbReference>
<evidence type="ECO:0000256" key="1">
    <source>
        <dbReference type="SAM" id="Coils"/>
    </source>
</evidence>
<dbReference type="SUPFAM" id="SSF111369">
    <property type="entry name" value="HlyD-like secretion proteins"/>
    <property type="match status" value="2"/>
</dbReference>
<dbReference type="InterPro" id="IPR058625">
    <property type="entry name" value="MdtA-like_BSH"/>
</dbReference>
<evidence type="ECO:0000256" key="3">
    <source>
        <dbReference type="SAM" id="Phobius"/>
    </source>
</evidence>
<feature type="coiled-coil region" evidence="1">
    <location>
        <begin position="130"/>
        <end position="157"/>
    </location>
</feature>
<evidence type="ECO:0000259" key="4">
    <source>
        <dbReference type="Pfam" id="PF25917"/>
    </source>
</evidence>
<comment type="caution">
    <text evidence="6">The sequence shown here is derived from an EMBL/GenBank/DDBJ whole genome shotgun (WGS) entry which is preliminary data.</text>
</comment>
<keyword evidence="3" id="KW-1133">Transmembrane helix</keyword>
<keyword evidence="7" id="KW-1185">Reference proteome</keyword>
<dbReference type="InterPro" id="IPR058634">
    <property type="entry name" value="AaeA-lik-b-barrel"/>
</dbReference>
<evidence type="ECO:0000259" key="5">
    <source>
        <dbReference type="Pfam" id="PF25963"/>
    </source>
</evidence>
<feature type="compositionally biased region" description="Low complexity" evidence="2">
    <location>
        <begin position="1"/>
        <end position="15"/>
    </location>
</feature>
<sequence length="393" mass="41706">MQESAAGNGAAPGNPLSDGESQAADRLPAFRRPGVRRALIIGAAIVIAAVLIWFVRYQLYGKYLEETNDAYIQADAVVIAPKISGYVAEVFVRDNQDVKAGQPLVRIDPRDYQAQAAQYQAQIDVAAANADNVRAMIGEQEAQIAQARAQAAAADAQATFAAHEVDRYAPLAATGAETGEKLTTLRNQAVQAARQAAAQHAALAMAERRVAALRAQIRQASAQGEVAQAQLATARVNVGSTILRASTDGRIGDRTVRVGQFVQPGARLMSVVPLSALYITANFKETQIGRMRVGQPVKIRVDALPGVDLDGHVESVAPGTGAQFSILPPQNATGNFTKIVQRVPIRIALDAGPDARKVLVPGLSVTVEVDTMSAKGEERRIADQEAARRKAAR</sequence>
<dbReference type="PRINTS" id="PR01490">
    <property type="entry name" value="RTXTOXIND"/>
</dbReference>
<feature type="domain" description="Multidrug resistance protein MdtA-like barrel-sandwich hybrid" evidence="4">
    <location>
        <begin position="77"/>
        <end position="272"/>
    </location>
</feature>
<proteinExistence type="predicted"/>